<accession>A0A7I7JP82</accession>
<evidence type="ECO:0000313" key="3">
    <source>
        <dbReference type="EMBL" id="BBX13583.1"/>
    </source>
</evidence>
<dbReference type="EMBL" id="AP022562">
    <property type="protein sequence ID" value="BBX13583.1"/>
    <property type="molecule type" value="Genomic_DNA"/>
</dbReference>
<dbReference type="GO" id="GO:0031956">
    <property type="term" value="F:medium-chain fatty acid-CoA ligase activity"/>
    <property type="evidence" value="ECO:0007669"/>
    <property type="project" value="TreeGrafter"/>
</dbReference>
<dbReference type="PANTHER" id="PTHR43201:SF32">
    <property type="entry name" value="2-SUCCINYLBENZOATE--COA LIGASE, CHLOROPLASTIC_PEROXISOMAL"/>
    <property type="match status" value="1"/>
</dbReference>
<dbReference type="InterPro" id="IPR045851">
    <property type="entry name" value="AMP-bd_C_sf"/>
</dbReference>
<evidence type="ECO:0008006" key="5">
    <source>
        <dbReference type="Google" id="ProtNLM"/>
    </source>
</evidence>
<reference evidence="3 4" key="1">
    <citation type="journal article" date="2019" name="Emerg. Microbes Infect.">
        <title>Comprehensive subspecies identification of 175 nontuberculous mycobacteria species based on 7547 genomic profiles.</title>
        <authorList>
            <person name="Matsumoto Y."/>
            <person name="Kinjo T."/>
            <person name="Motooka D."/>
            <person name="Nabeya D."/>
            <person name="Jung N."/>
            <person name="Uechi K."/>
            <person name="Horii T."/>
            <person name="Iida T."/>
            <person name="Fujita J."/>
            <person name="Nakamura S."/>
        </authorList>
    </citation>
    <scope>NUCLEOTIDE SEQUENCE [LARGE SCALE GENOMIC DNA]</scope>
    <source>
        <strain evidence="3 4">JCM 6391</strain>
    </source>
</reference>
<dbReference type="Proteomes" id="UP000466997">
    <property type="component" value="Chromosome"/>
</dbReference>
<dbReference type="KEGG" id="mnm:MNVM_26640"/>
<dbReference type="Gene3D" id="3.40.50.12780">
    <property type="entry name" value="N-terminal domain of ligase-like"/>
    <property type="match status" value="1"/>
</dbReference>
<dbReference type="GO" id="GO:0006631">
    <property type="term" value="P:fatty acid metabolic process"/>
    <property type="evidence" value="ECO:0007669"/>
    <property type="project" value="TreeGrafter"/>
</dbReference>
<gene>
    <name evidence="3" type="ORF">MNVM_26640</name>
</gene>
<feature type="domain" description="AMP-binding enzyme C-terminal" evidence="2">
    <location>
        <begin position="404"/>
        <end position="475"/>
    </location>
</feature>
<evidence type="ECO:0000259" key="2">
    <source>
        <dbReference type="Pfam" id="PF13193"/>
    </source>
</evidence>
<keyword evidence="4" id="KW-1185">Reference proteome</keyword>
<organism evidence="3 4">
    <name type="scientific">Mycobacterium novum</name>
    <dbReference type="NCBI Taxonomy" id="2492438"/>
    <lineage>
        <taxon>Bacteria</taxon>
        <taxon>Bacillati</taxon>
        <taxon>Actinomycetota</taxon>
        <taxon>Actinomycetes</taxon>
        <taxon>Mycobacteriales</taxon>
        <taxon>Mycobacteriaceae</taxon>
        <taxon>Mycobacterium</taxon>
    </lineage>
</organism>
<proteinExistence type="predicted"/>
<feature type="domain" description="AMP-dependent synthetase/ligase" evidence="1">
    <location>
        <begin position="15"/>
        <end position="354"/>
    </location>
</feature>
<dbReference type="Gene3D" id="3.30.300.30">
    <property type="match status" value="1"/>
</dbReference>
<dbReference type="InterPro" id="IPR000873">
    <property type="entry name" value="AMP-dep_synth/lig_dom"/>
</dbReference>
<evidence type="ECO:0000259" key="1">
    <source>
        <dbReference type="Pfam" id="PF00501"/>
    </source>
</evidence>
<dbReference type="CDD" id="cd04433">
    <property type="entry name" value="AFD_class_I"/>
    <property type="match status" value="1"/>
</dbReference>
<dbReference type="SUPFAM" id="SSF56801">
    <property type="entry name" value="Acetyl-CoA synthetase-like"/>
    <property type="match status" value="1"/>
</dbReference>
<name>A0A7I7JP82_9MYCO</name>
<dbReference type="RefSeq" id="WP_193465077.1">
    <property type="nucleotide sequence ID" value="NZ_AP022562.1"/>
</dbReference>
<dbReference type="Pfam" id="PF00501">
    <property type="entry name" value="AMP-binding"/>
    <property type="match status" value="1"/>
</dbReference>
<dbReference type="Pfam" id="PF13193">
    <property type="entry name" value="AMP-binding_C"/>
    <property type="match status" value="1"/>
</dbReference>
<evidence type="ECO:0000313" key="4">
    <source>
        <dbReference type="Proteomes" id="UP000466997"/>
    </source>
</evidence>
<dbReference type="InterPro" id="IPR025110">
    <property type="entry name" value="AMP-bd_C"/>
</dbReference>
<dbReference type="InterPro" id="IPR042099">
    <property type="entry name" value="ANL_N_sf"/>
</dbReference>
<dbReference type="AlphaFoldDB" id="A0A7I7JP82"/>
<protein>
    <recommendedName>
        <fullName evidence="5">AMP-dependent synthetase</fullName>
    </recommendedName>
</protein>
<dbReference type="PANTHER" id="PTHR43201">
    <property type="entry name" value="ACYL-COA SYNTHETASE"/>
    <property type="match status" value="1"/>
</dbReference>
<sequence>MDRFCATLSAGLNSYGTAPCIEFERTWYSGNDITGYIAAVADQLARAGIAPGDPVGVVVRNRVPHAAVILGFVAAGRPVAMIYSYQSAESIARDITSLRLPAILADQQDWTGPARDAVTHVGSAGIGLIPEPIGVETIAARRQVGDAAPGGRLAPGLHILTSGTTGAPKRVPVSTSALQHTVLTMTVGQRPAPDDSPELVYWPFGSIGVCQLLVGPYLGKRMVLLEKFTVDEWVRAVKTYRIKRTGVQPAMLRMLLDADVAESDLASLEYLPGGSGPLESQLREEFESRYGIPLLWAYGATEFAGSVCAWTPELYERYRDTKPASSGKPLPGVQVRIVDADTGTVLPTGRHGLLEARVQVMGPEWIRTTDLASVDADGFVTIHGRADGAINRGGFKVLPETVRAVLVSHPAVRDACVIGLPDTRLGQVPVAAVELRHSGGKPSEDDLKTLVRNALPSHHVPVAIVVVEQLPRNAALKVRPADVAALFETRRS</sequence>